<keyword evidence="2" id="KW-0238">DNA-binding</keyword>
<dbReference type="InterPro" id="IPR036390">
    <property type="entry name" value="WH_DNA-bd_sf"/>
</dbReference>
<dbReference type="Gene3D" id="1.10.10.10">
    <property type="entry name" value="Winged helix-like DNA-binding domain superfamily/Winged helix DNA-binding domain"/>
    <property type="match status" value="1"/>
</dbReference>
<sequence>MSRTPEPERDTAITWTGRPGYLQIADDLRSRIGRGELRPGQALPSTAQLAARYGTSLGVVKAAVRLLRAEGRLIGQQGKGVFVGDHASAASEAGDDLGRQLADLRRVVAELSQRLAALEQVVRGDDRG</sequence>
<dbReference type="PROSITE" id="PS50949">
    <property type="entry name" value="HTH_GNTR"/>
    <property type="match status" value="1"/>
</dbReference>
<protein>
    <submittedName>
        <fullName evidence="5">GntR family transcriptional regulator</fullName>
    </submittedName>
</protein>
<comment type="caution">
    <text evidence="5">The sequence shown here is derived from an EMBL/GenBank/DDBJ whole genome shotgun (WGS) entry which is preliminary data.</text>
</comment>
<accession>A0A3A4A620</accession>
<dbReference type="Pfam" id="PF00392">
    <property type="entry name" value="GntR"/>
    <property type="match status" value="1"/>
</dbReference>
<dbReference type="InterPro" id="IPR050679">
    <property type="entry name" value="Bact_HTH_transcr_reg"/>
</dbReference>
<dbReference type="PANTHER" id="PTHR44846:SF17">
    <property type="entry name" value="GNTR-FAMILY TRANSCRIPTIONAL REGULATOR"/>
    <property type="match status" value="1"/>
</dbReference>
<organism evidence="5 6">
    <name type="scientific">Bailinhaonella thermotolerans</name>
    <dbReference type="NCBI Taxonomy" id="1070861"/>
    <lineage>
        <taxon>Bacteria</taxon>
        <taxon>Bacillati</taxon>
        <taxon>Actinomycetota</taxon>
        <taxon>Actinomycetes</taxon>
        <taxon>Streptosporangiales</taxon>
        <taxon>Streptosporangiaceae</taxon>
        <taxon>Bailinhaonella</taxon>
    </lineage>
</organism>
<evidence type="ECO:0000256" key="3">
    <source>
        <dbReference type="ARBA" id="ARBA00023163"/>
    </source>
</evidence>
<evidence type="ECO:0000313" key="5">
    <source>
        <dbReference type="EMBL" id="RJL21093.1"/>
    </source>
</evidence>
<dbReference type="InterPro" id="IPR036388">
    <property type="entry name" value="WH-like_DNA-bd_sf"/>
</dbReference>
<dbReference type="SMART" id="SM00345">
    <property type="entry name" value="HTH_GNTR"/>
    <property type="match status" value="1"/>
</dbReference>
<dbReference type="SUPFAM" id="SSF46785">
    <property type="entry name" value="Winged helix' DNA-binding domain"/>
    <property type="match status" value="1"/>
</dbReference>
<dbReference type="GO" id="GO:0003700">
    <property type="term" value="F:DNA-binding transcription factor activity"/>
    <property type="evidence" value="ECO:0007669"/>
    <property type="project" value="InterPro"/>
</dbReference>
<name>A0A3A4A620_9ACTN</name>
<gene>
    <name evidence="5" type="ORF">D5H75_38430</name>
</gene>
<evidence type="ECO:0000256" key="1">
    <source>
        <dbReference type="ARBA" id="ARBA00023015"/>
    </source>
</evidence>
<dbReference type="GO" id="GO:0045892">
    <property type="term" value="P:negative regulation of DNA-templated transcription"/>
    <property type="evidence" value="ECO:0007669"/>
    <property type="project" value="TreeGrafter"/>
</dbReference>
<evidence type="ECO:0000256" key="2">
    <source>
        <dbReference type="ARBA" id="ARBA00023125"/>
    </source>
</evidence>
<dbReference type="OrthoDB" id="4558810at2"/>
<evidence type="ECO:0000259" key="4">
    <source>
        <dbReference type="PROSITE" id="PS50949"/>
    </source>
</evidence>
<dbReference type="EMBL" id="QZEY01000027">
    <property type="protein sequence ID" value="RJL21093.1"/>
    <property type="molecule type" value="Genomic_DNA"/>
</dbReference>
<feature type="domain" description="HTH gntR-type" evidence="4">
    <location>
        <begin position="18"/>
        <end position="86"/>
    </location>
</feature>
<reference evidence="5 6" key="1">
    <citation type="submission" date="2018-09" db="EMBL/GenBank/DDBJ databases">
        <title>YIM 75507 draft genome.</title>
        <authorList>
            <person name="Tang S."/>
            <person name="Feng Y."/>
        </authorList>
    </citation>
    <scope>NUCLEOTIDE SEQUENCE [LARGE SCALE GENOMIC DNA]</scope>
    <source>
        <strain evidence="5 6">YIM 75507</strain>
    </source>
</reference>
<dbReference type="PANTHER" id="PTHR44846">
    <property type="entry name" value="MANNOSYL-D-GLYCERATE TRANSPORT/METABOLISM SYSTEM REPRESSOR MNGR-RELATED"/>
    <property type="match status" value="1"/>
</dbReference>
<dbReference type="Proteomes" id="UP000265768">
    <property type="component" value="Unassembled WGS sequence"/>
</dbReference>
<keyword evidence="1" id="KW-0805">Transcription regulation</keyword>
<proteinExistence type="predicted"/>
<dbReference type="GO" id="GO:0003677">
    <property type="term" value="F:DNA binding"/>
    <property type="evidence" value="ECO:0007669"/>
    <property type="project" value="UniProtKB-KW"/>
</dbReference>
<dbReference type="CDD" id="cd07377">
    <property type="entry name" value="WHTH_GntR"/>
    <property type="match status" value="1"/>
</dbReference>
<dbReference type="RefSeq" id="WP_119931554.1">
    <property type="nucleotide sequence ID" value="NZ_QZEY01000027.1"/>
</dbReference>
<keyword evidence="6" id="KW-1185">Reference proteome</keyword>
<dbReference type="AlphaFoldDB" id="A0A3A4A620"/>
<evidence type="ECO:0000313" key="6">
    <source>
        <dbReference type="Proteomes" id="UP000265768"/>
    </source>
</evidence>
<dbReference type="InterPro" id="IPR000524">
    <property type="entry name" value="Tscrpt_reg_HTH_GntR"/>
</dbReference>
<keyword evidence="3" id="KW-0804">Transcription</keyword>